<dbReference type="GO" id="GO:0140042">
    <property type="term" value="P:lipid droplet formation"/>
    <property type="evidence" value="ECO:0007669"/>
    <property type="project" value="UniProtKB-UniRule"/>
</dbReference>
<keyword evidence="8" id="KW-0594">Phospholipid biosynthesis</keyword>
<dbReference type="GO" id="GO:0008654">
    <property type="term" value="P:phospholipid biosynthetic process"/>
    <property type="evidence" value="ECO:0007669"/>
    <property type="project" value="UniProtKB-KW"/>
</dbReference>
<comment type="catalytic activity">
    <reaction evidence="8">
        <text>(9Z)-octadecenoyl-CoA + H2O = S-(9Z-octadecenoyl)-4'-phosphopantetheine + adenosine 3',5'-bisphosphate + 2 H(+)</text>
        <dbReference type="Rhea" id="RHEA:65564"/>
        <dbReference type="ChEBI" id="CHEBI:15377"/>
        <dbReference type="ChEBI" id="CHEBI:15378"/>
        <dbReference type="ChEBI" id="CHEBI:57387"/>
        <dbReference type="ChEBI" id="CHEBI:58343"/>
        <dbReference type="ChEBI" id="CHEBI:156553"/>
    </reaction>
</comment>
<dbReference type="PANTHER" id="PTHR23129">
    <property type="entry name" value="ACYL-COENZYME A DIPHOSPHATASE FITM2"/>
    <property type="match status" value="1"/>
</dbReference>
<feature type="transmembrane region" description="Helical" evidence="10">
    <location>
        <begin position="246"/>
        <end position="265"/>
    </location>
</feature>
<evidence type="ECO:0000256" key="2">
    <source>
        <dbReference type="ARBA" id="ARBA00022692"/>
    </source>
</evidence>
<feature type="transmembrane region" description="Helical" evidence="10">
    <location>
        <begin position="106"/>
        <end position="127"/>
    </location>
</feature>
<dbReference type="GO" id="GO:0010945">
    <property type="term" value="F:coenzyme A diphosphatase activity"/>
    <property type="evidence" value="ECO:0007669"/>
    <property type="project" value="InterPro"/>
</dbReference>
<evidence type="ECO:0000256" key="1">
    <source>
        <dbReference type="ARBA" id="ARBA00004477"/>
    </source>
</evidence>
<feature type="transmembrane region" description="Helical" evidence="10">
    <location>
        <begin position="277"/>
        <end position="298"/>
    </location>
</feature>
<feature type="compositionally biased region" description="Low complexity" evidence="9">
    <location>
        <begin position="40"/>
        <end position="59"/>
    </location>
</feature>
<feature type="active site" evidence="8">
    <location>
        <position position="298"/>
    </location>
</feature>
<dbReference type="Pfam" id="PF10261">
    <property type="entry name" value="FIT"/>
    <property type="match status" value="2"/>
</dbReference>
<comment type="function">
    <text evidence="8">Fatty acyl-coenzyme A (CoA) diphosphatase that hydrolyzes fatty acyl-CoA to yield acyl-4'-phosphopantetheine and adenosine 3',5'-bisphosphate. Preferentially hydrolyzes unsaturated long-chain acyl-CoA substrates in the endoplasmic reticulum (ER) lumen. This catalytic activity is required for maintaining ER structure and for lipid droplets (LDs) biogenesis, which are lipid storage organelles involved in maintaining lipid and energy homeostasis. May directly bind to diacylglycerol (DAGs) and triacylglycerol, which is also important for LD biogenesis. May support directional budding of nacent LDs from the ER into the cytosol by reducing DAG levels at sites of LD formation. May play a role in the regulation of cell morphology and cytoskeletal organization. Involved in phospholipid biosynthesis.</text>
</comment>
<keyword evidence="6" id="KW-0443">Lipid metabolism</keyword>
<keyword evidence="2 8" id="KW-0812">Transmembrane</keyword>
<feature type="active site" evidence="8">
    <location>
        <position position="245"/>
    </location>
</feature>
<evidence type="ECO:0000256" key="9">
    <source>
        <dbReference type="SAM" id="MobiDB-lite"/>
    </source>
</evidence>
<evidence type="ECO:0000256" key="3">
    <source>
        <dbReference type="ARBA" id="ARBA00022801"/>
    </source>
</evidence>
<evidence type="ECO:0000256" key="10">
    <source>
        <dbReference type="SAM" id="Phobius"/>
    </source>
</evidence>
<feature type="transmembrane region" description="Helical" evidence="10">
    <location>
        <begin position="171"/>
        <end position="189"/>
    </location>
</feature>
<keyword evidence="7 8" id="KW-0472">Membrane</keyword>
<feature type="compositionally biased region" description="Pro residues" evidence="9">
    <location>
        <begin position="75"/>
        <end position="88"/>
    </location>
</feature>
<dbReference type="PANTHER" id="PTHR23129:SF0">
    <property type="entry name" value="ACYL-COENZYME A DIPHOSPHATASE FITM2"/>
    <property type="match status" value="1"/>
</dbReference>
<dbReference type="Proteomes" id="UP000094385">
    <property type="component" value="Unassembled WGS sequence"/>
</dbReference>
<evidence type="ECO:0000256" key="8">
    <source>
        <dbReference type="HAMAP-Rule" id="MF_03231"/>
    </source>
</evidence>
<proteinExistence type="inferred from homology"/>
<feature type="region of interest" description="Disordered" evidence="9">
    <location>
        <begin position="1"/>
        <end position="88"/>
    </location>
</feature>
<dbReference type="EC" id="3.6.1.-" evidence="8"/>
<evidence type="ECO:0000313" key="12">
    <source>
        <dbReference type="Proteomes" id="UP000094385"/>
    </source>
</evidence>
<comment type="similarity">
    <text evidence="8">Belongs to the FIT family. Fungal FIT2B/SCS3 subfamily.</text>
</comment>
<dbReference type="OrthoDB" id="5579088at2759"/>
<evidence type="ECO:0000256" key="4">
    <source>
        <dbReference type="ARBA" id="ARBA00022824"/>
    </source>
</evidence>
<comment type="catalytic activity">
    <reaction evidence="8">
        <text>hexadecanoyl-CoA + H2O = S-hexadecanoyl-4'-phosphopantetheine + adenosine 3',5'-bisphosphate + 2 H(+)</text>
        <dbReference type="Rhea" id="RHEA:50032"/>
        <dbReference type="ChEBI" id="CHEBI:15377"/>
        <dbReference type="ChEBI" id="CHEBI:15378"/>
        <dbReference type="ChEBI" id="CHEBI:57379"/>
        <dbReference type="ChEBI" id="CHEBI:58343"/>
        <dbReference type="ChEBI" id="CHEBI:132018"/>
    </reaction>
</comment>
<keyword evidence="4 8" id="KW-0256">Endoplasmic reticulum</keyword>
<feature type="compositionally biased region" description="Polar residues" evidence="9">
    <location>
        <begin position="1"/>
        <end position="35"/>
    </location>
</feature>
<comment type="subcellular location">
    <subcellularLocation>
        <location evidence="1 8">Endoplasmic reticulum membrane</location>
        <topology evidence="1 8">Multi-pass membrane protein</topology>
    </subcellularLocation>
</comment>
<sequence length="336" mass="37464">MQQDAPSTTQQRSADQSTVPSAQSIITDISSSSLEPTGIEPTTTSEAAELTTASTPAESNSIEAQSSHGLDSPLLPAPIQPPTPPLTPPPAYPRKYVAGLFTFEQLSIFLIYPSTIAVGSLISIVSPPESYFGLRTNFFNVFFVKNGWFWTTITFMVHCIRLRISKPSKLAIRYVFATSWWFLFTQWFFGAPIMDRVFVGTGGVCFVNDPEAVPGQERHVHDSWSSFGCRHIKGEWAGGHDISGHSFLLTHASLFLWFELLPVIMERGPLLRQLNTKIVFVTLALWWWMLLMTGIYFHTFTEKVTGWLCGIAEWAIIYILLPENRTLTTVVGVPGV</sequence>
<keyword evidence="3 8" id="KW-0378">Hydrolase</keyword>
<feature type="compositionally biased region" description="Polar residues" evidence="9">
    <location>
        <begin position="60"/>
        <end position="69"/>
    </location>
</feature>
<accession>A0A1E3QBU4</accession>
<protein>
    <recommendedName>
        <fullName evidence="8">Acyl-coenzyme A diphosphatase SCS3</fullName>
        <ecNumber evidence="8">3.6.1.-</ecNumber>
    </recommendedName>
    <alternativeName>
        <fullName evidence="8">FIT family protein SCS3</fullName>
    </alternativeName>
</protein>
<dbReference type="GO" id="GO:0005789">
    <property type="term" value="C:endoplasmic reticulum membrane"/>
    <property type="evidence" value="ECO:0007669"/>
    <property type="project" value="UniProtKB-SubCell"/>
</dbReference>
<comment type="catalytic activity">
    <reaction evidence="8">
        <text>(5Z,8Z,11Z,14Z)-eicosatetraenoyl-CoA + H2O = S-(5Z,8Z,11Z,14Z-eicosatetraenoyl)-4'-phosphopantetheine + adenosine 3',5'-bisphosphate + 2 H(+)</text>
        <dbReference type="Rhea" id="RHEA:65568"/>
        <dbReference type="ChEBI" id="CHEBI:15377"/>
        <dbReference type="ChEBI" id="CHEBI:15378"/>
        <dbReference type="ChEBI" id="CHEBI:57368"/>
        <dbReference type="ChEBI" id="CHEBI:58343"/>
        <dbReference type="ChEBI" id="CHEBI:156554"/>
    </reaction>
</comment>
<comment type="catalytic activity">
    <reaction evidence="8">
        <text>an acyl-CoA + H2O = an acyl-4'-phosphopantetheine + adenosine 3',5'-bisphosphate + 2 H(+)</text>
        <dbReference type="Rhea" id="RHEA:50044"/>
        <dbReference type="ChEBI" id="CHEBI:15377"/>
        <dbReference type="ChEBI" id="CHEBI:15378"/>
        <dbReference type="ChEBI" id="CHEBI:58342"/>
        <dbReference type="ChEBI" id="CHEBI:58343"/>
        <dbReference type="ChEBI" id="CHEBI:132023"/>
    </reaction>
</comment>
<feature type="transmembrane region" description="Helical" evidence="10">
    <location>
        <begin position="304"/>
        <end position="321"/>
    </location>
</feature>
<organism evidence="11 12">
    <name type="scientific">Lipomyces starkeyi NRRL Y-11557</name>
    <dbReference type="NCBI Taxonomy" id="675824"/>
    <lineage>
        <taxon>Eukaryota</taxon>
        <taxon>Fungi</taxon>
        <taxon>Dikarya</taxon>
        <taxon>Ascomycota</taxon>
        <taxon>Saccharomycotina</taxon>
        <taxon>Lipomycetes</taxon>
        <taxon>Lipomycetales</taxon>
        <taxon>Lipomycetaceae</taxon>
        <taxon>Lipomyces</taxon>
    </lineage>
</organism>
<name>A0A1E3QBU4_LIPST</name>
<feature type="transmembrane region" description="Helical" evidence="10">
    <location>
        <begin position="147"/>
        <end position="164"/>
    </location>
</feature>
<keyword evidence="5 8" id="KW-1133">Transmembrane helix</keyword>
<reference evidence="11 12" key="1">
    <citation type="journal article" date="2016" name="Proc. Natl. Acad. Sci. U.S.A.">
        <title>Comparative genomics of biotechnologically important yeasts.</title>
        <authorList>
            <person name="Riley R."/>
            <person name="Haridas S."/>
            <person name="Wolfe K.H."/>
            <person name="Lopes M.R."/>
            <person name="Hittinger C.T."/>
            <person name="Goeker M."/>
            <person name="Salamov A.A."/>
            <person name="Wisecaver J.H."/>
            <person name="Long T.M."/>
            <person name="Calvey C.H."/>
            <person name="Aerts A.L."/>
            <person name="Barry K.W."/>
            <person name="Choi C."/>
            <person name="Clum A."/>
            <person name="Coughlan A.Y."/>
            <person name="Deshpande S."/>
            <person name="Douglass A.P."/>
            <person name="Hanson S.J."/>
            <person name="Klenk H.-P."/>
            <person name="LaButti K.M."/>
            <person name="Lapidus A."/>
            <person name="Lindquist E.A."/>
            <person name="Lipzen A.M."/>
            <person name="Meier-Kolthoff J.P."/>
            <person name="Ohm R.A."/>
            <person name="Otillar R.P."/>
            <person name="Pangilinan J.L."/>
            <person name="Peng Y."/>
            <person name="Rokas A."/>
            <person name="Rosa C.A."/>
            <person name="Scheuner C."/>
            <person name="Sibirny A.A."/>
            <person name="Slot J.C."/>
            <person name="Stielow J.B."/>
            <person name="Sun H."/>
            <person name="Kurtzman C.P."/>
            <person name="Blackwell M."/>
            <person name="Grigoriev I.V."/>
            <person name="Jeffries T.W."/>
        </authorList>
    </citation>
    <scope>NUCLEOTIDE SEQUENCE [LARGE SCALE GENOMIC DNA]</scope>
    <source>
        <strain evidence="11 12">NRRL Y-11557</strain>
    </source>
</reference>
<evidence type="ECO:0000256" key="6">
    <source>
        <dbReference type="ARBA" id="ARBA00023098"/>
    </source>
</evidence>
<evidence type="ECO:0000313" key="11">
    <source>
        <dbReference type="EMBL" id="ODQ75155.1"/>
    </source>
</evidence>
<keyword evidence="8" id="KW-0444">Lipid biosynthesis</keyword>
<dbReference type="HAMAP" id="MF_03231">
    <property type="entry name" value="SCS3"/>
    <property type="match status" value="1"/>
</dbReference>
<keyword evidence="8" id="KW-1208">Phospholipid metabolism</keyword>
<evidence type="ECO:0000256" key="5">
    <source>
        <dbReference type="ARBA" id="ARBA00022989"/>
    </source>
</evidence>
<evidence type="ECO:0000256" key="7">
    <source>
        <dbReference type="ARBA" id="ARBA00023136"/>
    </source>
</evidence>
<dbReference type="InterPro" id="IPR046400">
    <property type="entry name" value="SCS3"/>
</dbReference>
<dbReference type="EMBL" id="KV454291">
    <property type="protein sequence ID" value="ODQ75155.1"/>
    <property type="molecule type" value="Genomic_DNA"/>
</dbReference>
<dbReference type="InterPro" id="IPR019388">
    <property type="entry name" value="FIT"/>
</dbReference>
<dbReference type="STRING" id="675824.A0A1E3QBU4"/>
<keyword evidence="12" id="KW-1185">Reference proteome</keyword>
<gene>
    <name evidence="8" type="primary">SCS3</name>
    <name evidence="8" type="synonym">FIT2B</name>
    <name evidence="11" type="ORF">LIPSTDRAFT_69346</name>
</gene>
<dbReference type="AlphaFoldDB" id="A0A1E3QBU4"/>